<evidence type="ECO:0008006" key="6">
    <source>
        <dbReference type="Google" id="ProtNLM"/>
    </source>
</evidence>
<dbReference type="PANTHER" id="PTHR48107">
    <property type="entry name" value="NADPH-DEPENDENT ALDEHYDE REDUCTASE-LIKE PROTEIN, CHLOROPLASTIC-RELATED"/>
    <property type="match status" value="1"/>
</dbReference>
<dbReference type="Pfam" id="PF13561">
    <property type="entry name" value="adh_short_C2"/>
    <property type="match status" value="1"/>
</dbReference>
<dbReference type="EMBL" id="KN847045">
    <property type="protein sequence ID" value="KIW23940.1"/>
    <property type="molecule type" value="Genomic_DNA"/>
</dbReference>
<dbReference type="CDD" id="cd05233">
    <property type="entry name" value="SDR_c"/>
    <property type="match status" value="1"/>
</dbReference>
<keyword evidence="5" id="KW-1185">Reference proteome</keyword>
<dbReference type="FunFam" id="3.40.50.720:FF:000084">
    <property type="entry name" value="Short-chain dehydrogenase reductase"/>
    <property type="match status" value="1"/>
</dbReference>
<dbReference type="InterPro" id="IPR036291">
    <property type="entry name" value="NAD(P)-bd_dom_sf"/>
</dbReference>
<evidence type="ECO:0000313" key="5">
    <source>
        <dbReference type="Proteomes" id="UP000054466"/>
    </source>
</evidence>
<dbReference type="VEuPathDB" id="FungiDB:PV07_09687"/>
<evidence type="ECO:0000256" key="2">
    <source>
        <dbReference type="ARBA" id="ARBA00022857"/>
    </source>
</evidence>
<comment type="similarity">
    <text evidence="1">Belongs to the short-chain dehydrogenases/reductases (SDR) family.</text>
</comment>
<evidence type="ECO:0000313" key="4">
    <source>
        <dbReference type="EMBL" id="KIW23940.1"/>
    </source>
</evidence>
<dbReference type="Gene3D" id="3.40.50.720">
    <property type="entry name" value="NAD(P)-binding Rossmann-like Domain"/>
    <property type="match status" value="1"/>
</dbReference>
<dbReference type="HOGENOM" id="CLU_010194_1_3_1"/>
<dbReference type="Proteomes" id="UP000054466">
    <property type="component" value="Unassembled WGS sequence"/>
</dbReference>
<dbReference type="InterPro" id="IPR002347">
    <property type="entry name" value="SDR_fam"/>
</dbReference>
<dbReference type="RefSeq" id="XP_016244156.1">
    <property type="nucleotide sequence ID" value="XM_016396965.1"/>
</dbReference>
<accession>A0A0D2C083</accession>
<reference evidence="4 5" key="1">
    <citation type="submission" date="2015-01" db="EMBL/GenBank/DDBJ databases">
        <title>The Genome Sequence of Cladophialophora immunda CBS83496.</title>
        <authorList>
            <consortium name="The Broad Institute Genomics Platform"/>
            <person name="Cuomo C."/>
            <person name="de Hoog S."/>
            <person name="Gorbushina A."/>
            <person name="Stielow B."/>
            <person name="Teixiera M."/>
            <person name="Abouelleil A."/>
            <person name="Chapman S.B."/>
            <person name="Priest M."/>
            <person name="Young S.K."/>
            <person name="Wortman J."/>
            <person name="Nusbaum C."/>
            <person name="Birren B."/>
        </authorList>
    </citation>
    <scope>NUCLEOTIDE SEQUENCE [LARGE SCALE GENOMIC DNA]</scope>
    <source>
        <strain evidence="4 5">CBS 83496</strain>
    </source>
</reference>
<dbReference type="AlphaFoldDB" id="A0A0D2C083"/>
<sequence length="262" mass="27858">MSAPLTLFGKVALVSGSCTPGIGAAIARELARRGASVIVNYPYDGERDNAIKVVQSLDKHSHSITIKADLSTVEGPEILAKEAAAAFGRIDILVNNTGVALAHNIDDPDDAKVLSIMQKMLDINSRGTYLLTRAVLKVLSRENSRIVNISSGSSRSPGTGLSMYAGTKGMIDALTRSWAKELPRKYGCTVNAVAPGVTGTQSFYEASPQFREFLQPHIDDTPVAPRVARPEEVAWAVAMLCEEEAGWINGAYLPVGGGSTMV</sequence>
<evidence type="ECO:0000256" key="1">
    <source>
        <dbReference type="ARBA" id="ARBA00006484"/>
    </source>
</evidence>
<name>A0A0D2C083_9EURO</name>
<dbReference type="STRING" id="569365.A0A0D2C083"/>
<keyword evidence="2" id="KW-0521">NADP</keyword>
<evidence type="ECO:0000256" key="3">
    <source>
        <dbReference type="ARBA" id="ARBA00023002"/>
    </source>
</evidence>
<proteinExistence type="inferred from homology"/>
<protein>
    <recommendedName>
        <fullName evidence="6">3-oxoacyl-[acyl-carrier protein] reductase</fullName>
    </recommendedName>
</protein>
<dbReference type="SUPFAM" id="SSF51735">
    <property type="entry name" value="NAD(P)-binding Rossmann-fold domains"/>
    <property type="match status" value="1"/>
</dbReference>
<dbReference type="PRINTS" id="PR00080">
    <property type="entry name" value="SDRFAMILY"/>
</dbReference>
<organism evidence="4 5">
    <name type="scientific">Cladophialophora immunda</name>
    <dbReference type="NCBI Taxonomy" id="569365"/>
    <lineage>
        <taxon>Eukaryota</taxon>
        <taxon>Fungi</taxon>
        <taxon>Dikarya</taxon>
        <taxon>Ascomycota</taxon>
        <taxon>Pezizomycotina</taxon>
        <taxon>Eurotiomycetes</taxon>
        <taxon>Chaetothyriomycetidae</taxon>
        <taxon>Chaetothyriales</taxon>
        <taxon>Herpotrichiellaceae</taxon>
        <taxon>Cladophialophora</taxon>
    </lineage>
</organism>
<dbReference type="PANTHER" id="PTHR48107:SF7">
    <property type="entry name" value="RE15974P"/>
    <property type="match status" value="1"/>
</dbReference>
<dbReference type="GO" id="GO:0016614">
    <property type="term" value="F:oxidoreductase activity, acting on CH-OH group of donors"/>
    <property type="evidence" value="ECO:0007669"/>
    <property type="project" value="UniProtKB-ARBA"/>
</dbReference>
<dbReference type="OrthoDB" id="47007at2759"/>
<dbReference type="PRINTS" id="PR00081">
    <property type="entry name" value="GDHRDH"/>
</dbReference>
<gene>
    <name evidence="4" type="ORF">PV07_09687</name>
</gene>
<keyword evidence="3" id="KW-0560">Oxidoreductase</keyword>
<dbReference type="GeneID" id="27348881"/>